<dbReference type="Proteomes" id="UP000791080">
    <property type="component" value="Unassembled WGS sequence"/>
</dbReference>
<organism evidence="2 3">
    <name type="scientific">Actinoalloteichus caeruleus DSM 43889</name>
    <dbReference type="NCBI Taxonomy" id="1120930"/>
    <lineage>
        <taxon>Bacteria</taxon>
        <taxon>Bacillati</taxon>
        <taxon>Actinomycetota</taxon>
        <taxon>Actinomycetes</taxon>
        <taxon>Pseudonocardiales</taxon>
        <taxon>Pseudonocardiaceae</taxon>
        <taxon>Actinoalloteichus</taxon>
        <taxon>Actinoalloteichus cyanogriseus</taxon>
    </lineage>
</organism>
<keyword evidence="1" id="KW-0812">Transmembrane</keyword>
<proteinExistence type="predicted"/>
<comment type="caution">
    <text evidence="2">The sequence shown here is derived from an EMBL/GenBank/DDBJ whole genome shotgun (WGS) entry which is preliminary data.</text>
</comment>
<dbReference type="EMBL" id="AUBJ02000001">
    <property type="protein sequence ID" value="MCP2332119.1"/>
    <property type="molecule type" value="Genomic_DNA"/>
</dbReference>
<accession>A0ABT1JIJ0</accession>
<name>A0ABT1JIJ0_ACTCY</name>
<reference evidence="2 3" key="2">
    <citation type="submission" date="2022-06" db="EMBL/GenBank/DDBJ databases">
        <title>Genomic Encyclopedia of Type Strains, Phase I: the one thousand microbial genomes (KMG-I) project.</title>
        <authorList>
            <person name="Kyrpides N."/>
        </authorList>
    </citation>
    <scope>NUCLEOTIDE SEQUENCE [LARGE SCALE GENOMIC DNA]</scope>
    <source>
        <strain evidence="2 3">DSM 43889</strain>
    </source>
</reference>
<keyword evidence="1" id="KW-0472">Membrane</keyword>
<evidence type="ECO:0000313" key="2">
    <source>
        <dbReference type="EMBL" id="MCP2332119.1"/>
    </source>
</evidence>
<keyword evidence="1" id="KW-1133">Transmembrane helix</keyword>
<feature type="transmembrane region" description="Helical" evidence="1">
    <location>
        <begin position="38"/>
        <end position="62"/>
    </location>
</feature>
<sequence>MRPFTALRRPGVLLAVLVPLALLPMTLADGVLAVLLAWSGALLGLLGVSLALQLGMLLGAALGGGRVTRVGVGVGRLVREWSTPRRVVAVRAVPVSLSVSISPDRLPVRLRLWATGLCSALAGATAAALPLLGVPDPLWTGALLGGVARIVHALLPRDTAGSTSTGWLLFRLPRVSGARLAEMEAAPLAREVTEAVLAGQLTEAAAAADRLARARPGTWSTSACQVSVLEATGRYAKAVAVTMGMVQRGGDDPRRMSFALAGLAGLAVSAVEVGQVEPDTGLPVARRAMSDAVRLGYPEHRLNGTRAALALLDGDVAASARLAALAADQSQGPLSRADDLATLARARMAAGDNAGAREALGRAEELAAWWPRVAAVRERLDVGAPR</sequence>
<feature type="transmembrane region" description="Helical" evidence="1">
    <location>
        <begin position="112"/>
        <end position="132"/>
    </location>
</feature>
<evidence type="ECO:0008006" key="4">
    <source>
        <dbReference type="Google" id="ProtNLM"/>
    </source>
</evidence>
<dbReference type="RefSeq" id="WP_051313267.1">
    <property type="nucleotide sequence ID" value="NZ_AUBJ02000001.1"/>
</dbReference>
<evidence type="ECO:0000256" key="1">
    <source>
        <dbReference type="SAM" id="Phobius"/>
    </source>
</evidence>
<protein>
    <recommendedName>
        <fullName evidence="4">PE-PGRS family protein</fullName>
    </recommendedName>
</protein>
<keyword evidence="3" id="KW-1185">Reference proteome</keyword>
<evidence type="ECO:0000313" key="3">
    <source>
        <dbReference type="Proteomes" id="UP000791080"/>
    </source>
</evidence>
<gene>
    <name evidence="2" type="ORF">G443_002389</name>
</gene>
<reference evidence="2 3" key="1">
    <citation type="submission" date="2013-07" db="EMBL/GenBank/DDBJ databases">
        <authorList>
            <consortium name="DOE Joint Genome Institute"/>
            <person name="Reeve W."/>
            <person name="Huntemann M."/>
            <person name="Han J."/>
            <person name="Chen A."/>
            <person name="Kyrpides N."/>
            <person name="Mavromatis K."/>
            <person name="Markowitz V."/>
            <person name="Palaniappan K."/>
            <person name="Ivanova N."/>
            <person name="Schaumberg A."/>
            <person name="Pati A."/>
            <person name="Liolios K."/>
            <person name="Nordberg H.P."/>
            <person name="Cantor M.N."/>
            <person name="Hua S.X."/>
            <person name="Woyke T."/>
        </authorList>
    </citation>
    <scope>NUCLEOTIDE SEQUENCE [LARGE SCALE GENOMIC DNA]</scope>
    <source>
        <strain evidence="2 3">DSM 43889</strain>
    </source>
</reference>